<proteinExistence type="predicted"/>
<evidence type="ECO:0008006" key="4">
    <source>
        <dbReference type="Google" id="ProtNLM"/>
    </source>
</evidence>
<organism evidence="2 3">
    <name type="scientific">Snodgrassella alvi SCGC AB-598-J21</name>
    <dbReference type="NCBI Taxonomy" id="1385367"/>
    <lineage>
        <taxon>Bacteria</taxon>
        <taxon>Pseudomonadati</taxon>
        <taxon>Pseudomonadota</taxon>
        <taxon>Betaproteobacteria</taxon>
        <taxon>Neisseriales</taxon>
        <taxon>Neisseriaceae</taxon>
        <taxon>Snodgrassella</taxon>
    </lineage>
</organism>
<dbReference type="PANTHER" id="PTHR38482">
    <property type="entry name" value="DMT FAMILY PROTEIN"/>
    <property type="match status" value="1"/>
</dbReference>
<comment type="caution">
    <text evidence="2">The sequence shown here is derived from an EMBL/GenBank/DDBJ whole genome shotgun (WGS) entry which is preliminary data.</text>
</comment>
<dbReference type="EMBL" id="AVQL01000449">
    <property type="protein sequence ID" value="KEQ00529.1"/>
    <property type="molecule type" value="Genomic_DNA"/>
</dbReference>
<dbReference type="PIRSF" id="PIRSF021239">
    <property type="entry name" value="UCP021239"/>
    <property type="match status" value="1"/>
</dbReference>
<accession>A0A074VZ75</accession>
<dbReference type="Pfam" id="PF04342">
    <property type="entry name" value="DMT_6"/>
    <property type="match status" value="1"/>
</dbReference>
<sequence>MHYLIVICLLTASNLVMTTAWYWHIKPNNYQFPLWQIILISWGIALFEYCLAVPANHLGAQWGIKPFQLKIIQEVVTLVVFTLFAILYLKDEFRLNYLISFGFILGAVYFAFKR</sequence>
<evidence type="ECO:0000313" key="2">
    <source>
        <dbReference type="EMBL" id="KEQ00529.1"/>
    </source>
</evidence>
<feature type="transmembrane region" description="Helical" evidence="1">
    <location>
        <begin position="71"/>
        <end position="89"/>
    </location>
</feature>
<evidence type="ECO:0000313" key="3">
    <source>
        <dbReference type="Proteomes" id="UP000027644"/>
    </source>
</evidence>
<gene>
    <name evidence="2" type="ORF">SASC598J21_016750</name>
</gene>
<reference evidence="2 3" key="1">
    <citation type="journal article" date="2014" name="PLoS Genet.">
        <title>Hidden diversity in honey bee gut symbionts detected by single-cell genomics.</title>
        <authorList>
            <person name="Engel P."/>
            <person name="Stepanauskas R."/>
            <person name="Moran N."/>
        </authorList>
    </citation>
    <scope>NUCLEOTIDE SEQUENCE [LARGE SCALE GENOMIC DNA]</scope>
    <source>
        <strain evidence="2 3">SCGC AB-598-J21</strain>
    </source>
</reference>
<keyword evidence="1" id="KW-1133">Transmembrane helix</keyword>
<dbReference type="AlphaFoldDB" id="A0A074VZ75"/>
<dbReference type="Proteomes" id="UP000027644">
    <property type="component" value="Unassembled WGS sequence"/>
</dbReference>
<name>A0A074VZ75_9NEIS</name>
<feature type="transmembrane region" description="Helical" evidence="1">
    <location>
        <begin position="95"/>
        <end position="112"/>
    </location>
</feature>
<protein>
    <recommendedName>
        <fullName evidence="4">DMT family protein</fullName>
    </recommendedName>
</protein>
<dbReference type="InterPro" id="IPR007437">
    <property type="entry name" value="DUF486"/>
</dbReference>
<keyword evidence="1" id="KW-0812">Transmembrane</keyword>
<feature type="transmembrane region" description="Helical" evidence="1">
    <location>
        <begin position="34"/>
        <end position="59"/>
    </location>
</feature>
<evidence type="ECO:0000256" key="1">
    <source>
        <dbReference type="SAM" id="Phobius"/>
    </source>
</evidence>
<keyword evidence="1" id="KW-0472">Membrane</keyword>
<dbReference type="PANTHER" id="PTHR38482:SF1">
    <property type="entry name" value="DMT FAMILY PROTEIN"/>
    <property type="match status" value="1"/>
</dbReference>